<sequence length="51" mass="6011">AQHSLRNDFIRKIYQKYGLKAIKPIESSMEVQLYTVFKSVKHSLFNVVNIK</sequence>
<dbReference type="Proteomes" id="UP000789702">
    <property type="component" value="Unassembled WGS sequence"/>
</dbReference>
<reference evidence="1" key="1">
    <citation type="submission" date="2021-06" db="EMBL/GenBank/DDBJ databases">
        <authorList>
            <person name="Kallberg Y."/>
            <person name="Tangrot J."/>
            <person name="Rosling A."/>
        </authorList>
    </citation>
    <scope>NUCLEOTIDE SEQUENCE</scope>
    <source>
        <strain evidence="1">IL203A</strain>
    </source>
</reference>
<keyword evidence="2" id="KW-1185">Reference proteome</keyword>
<comment type="caution">
    <text evidence="1">The sequence shown here is derived from an EMBL/GenBank/DDBJ whole genome shotgun (WGS) entry which is preliminary data.</text>
</comment>
<dbReference type="EMBL" id="CAJVPU010036718">
    <property type="protein sequence ID" value="CAG8730848.1"/>
    <property type="molecule type" value="Genomic_DNA"/>
</dbReference>
<gene>
    <name evidence="1" type="ORF">DHETER_LOCUS13431</name>
</gene>
<evidence type="ECO:0000313" key="1">
    <source>
        <dbReference type="EMBL" id="CAG8730848.1"/>
    </source>
</evidence>
<organism evidence="1 2">
    <name type="scientific">Dentiscutata heterogama</name>
    <dbReference type="NCBI Taxonomy" id="1316150"/>
    <lineage>
        <taxon>Eukaryota</taxon>
        <taxon>Fungi</taxon>
        <taxon>Fungi incertae sedis</taxon>
        <taxon>Mucoromycota</taxon>
        <taxon>Glomeromycotina</taxon>
        <taxon>Glomeromycetes</taxon>
        <taxon>Diversisporales</taxon>
        <taxon>Gigasporaceae</taxon>
        <taxon>Dentiscutata</taxon>
    </lineage>
</organism>
<name>A0ACA9Q2H5_9GLOM</name>
<proteinExistence type="predicted"/>
<protein>
    <submittedName>
        <fullName evidence="1">7925_t:CDS:1</fullName>
    </submittedName>
</protein>
<evidence type="ECO:0000313" key="2">
    <source>
        <dbReference type="Proteomes" id="UP000789702"/>
    </source>
</evidence>
<feature type="non-terminal residue" evidence="1">
    <location>
        <position position="1"/>
    </location>
</feature>
<accession>A0ACA9Q2H5</accession>
<feature type="non-terminal residue" evidence="1">
    <location>
        <position position="51"/>
    </location>
</feature>